<reference evidence="3 4" key="1">
    <citation type="submission" date="2018-07" db="EMBL/GenBank/DDBJ databases">
        <title>Genome sequence of Nitratireductor thuwali#1536.</title>
        <authorList>
            <person name="Michoud G."/>
            <person name="Merlino G."/>
            <person name="Sefrji F.O."/>
            <person name="Daffonchio D."/>
        </authorList>
    </citation>
    <scope>NUCLEOTIDE SEQUENCE [LARGE SCALE GENOMIC DNA]</scope>
    <source>
        <strain evidence="4">Nit1536</strain>
    </source>
</reference>
<dbReference type="InterPro" id="IPR027275">
    <property type="entry name" value="PRC-brl_dom"/>
</dbReference>
<proteinExistence type="predicted"/>
<dbReference type="RefSeq" id="WP_338528902.1">
    <property type="nucleotide sequence ID" value="NZ_CP030941.1"/>
</dbReference>
<dbReference type="Gene3D" id="2.30.30.240">
    <property type="entry name" value="PRC-barrel domain"/>
    <property type="match status" value="1"/>
</dbReference>
<dbReference type="SUPFAM" id="SSF50346">
    <property type="entry name" value="PRC-barrel domain"/>
    <property type="match status" value="1"/>
</dbReference>
<evidence type="ECO:0000313" key="3">
    <source>
        <dbReference type="EMBL" id="UUP16484.1"/>
    </source>
</evidence>
<dbReference type="Gene3D" id="1.10.238.10">
    <property type="entry name" value="EF-hand"/>
    <property type="match status" value="1"/>
</dbReference>
<dbReference type="Pfam" id="PF05239">
    <property type="entry name" value="PRC"/>
    <property type="match status" value="1"/>
</dbReference>
<dbReference type="InterPro" id="IPR018247">
    <property type="entry name" value="EF_Hand_1_Ca_BS"/>
</dbReference>
<organism evidence="3 4">
    <name type="scientific">Nitratireductor thuwali</name>
    <dbReference type="NCBI Taxonomy" id="2267699"/>
    <lineage>
        <taxon>Bacteria</taxon>
        <taxon>Pseudomonadati</taxon>
        <taxon>Pseudomonadota</taxon>
        <taxon>Alphaproteobacteria</taxon>
        <taxon>Hyphomicrobiales</taxon>
        <taxon>Phyllobacteriaceae</taxon>
        <taxon>Nitratireductor</taxon>
    </lineage>
</organism>
<evidence type="ECO:0000313" key="4">
    <source>
        <dbReference type="Proteomes" id="UP001342418"/>
    </source>
</evidence>
<dbReference type="PROSITE" id="PS00018">
    <property type="entry name" value="EF_HAND_1"/>
    <property type="match status" value="2"/>
</dbReference>
<dbReference type="SUPFAM" id="SSF47473">
    <property type="entry name" value="EF-hand"/>
    <property type="match status" value="1"/>
</dbReference>
<sequence length="429" mass="46383">MKALKTSTAAALIFALAPAAALAAAQYTFSDIDADGNLELSEAEFEQVSRGAFQAWDQNADQRITEDELYGGLFAAWDTDADGDLGEEEYRNGYTAWFGDDVEPAFGEIAGDDDVIGRDEFTSGLRETDAMAGFNAGEDGVDWTAFHVALFDVYDRDGDDALSQDDYAAFEDDRITAGEQTAAADTGDTEATDVERGEETAAIGQDAITPEEVIALPNWATDELYADGISVEFLLDEAEVFGPTGDEIGSIENVVFSRDGQVLSVVAELGGFLDMFDTHVNVPWDEVEYSAGEITIPVTEENAEDYSVFKTGYLTAEGAAQETATVEDDLVTGPNAFRATDLIGDYARIRDDEAELGYADFGYVNDLVIRDGQLAAVVVNPSPGYGLGDPYYAYPYYGYAQGPGPYYDMPYGEEDVAQAEPFDYDTFGE</sequence>
<keyword evidence="4" id="KW-1185">Reference proteome</keyword>
<dbReference type="EMBL" id="CP030941">
    <property type="protein sequence ID" value="UUP16484.1"/>
    <property type="molecule type" value="Genomic_DNA"/>
</dbReference>
<gene>
    <name evidence="3" type="ORF">NTH_00931</name>
</gene>
<feature type="signal peptide" evidence="1">
    <location>
        <begin position="1"/>
        <end position="23"/>
    </location>
</feature>
<feature type="domain" description="PRC-barrel" evidence="2">
    <location>
        <begin position="238"/>
        <end position="301"/>
    </location>
</feature>
<dbReference type="InterPro" id="IPR011033">
    <property type="entry name" value="PRC_barrel-like_sf"/>
</dbReference>
<name>A0ABY5MHX0_9HYPH</name>
<evidence type="ECO:0000256" key="1">
    <source>
        <dbReference type="SAM" id="SignalP"/>
    </source>
</evidence>
<feature type="chain" id="PRO_5046054193" description="PRC-barrel domain-containing protein" evidence="1">
    <location>
        <begin position="24"/>
        <end position="429"/>
    </location>
</feature>
<evidence type="ECO:0000259" key="2">
    <source>
        <dbReference type="Pfam" id="PF05239"/>
    </source>
</evidence>
<accession>A0ABY5MHX0</accession>
<dbReference type="Proteomes" id="UP001342418">
    <property type="component" value="Chromosome"/>
</dbReference>
<dbReference type="InterPro" id="IPR011992">
    <property type="entry name" value="EF-hand-dom_pair"/>
</dbReference>
<protein>
    <recommendedName>
        <fullName evidence="2">PRC-barrel domain-containing protein</fullName>
    </recommendedName>
</protein>
<keyword evidence="1" id="KW-0732">Signal</keyword>